<sequence length="340" mass="38422">ISAYKKNLIGHKDKWNWVSTSNDDEIYYEVRYFYEATIKYASGLLAATFNTDEYTHIGNVAARNSQIRANELSFQLLNPHQPNSWSFYYGTQYNDWNYQDIPVTSGVPYVISQGELANSYINSATGLSVLTEFLNTRMNYGTISTGSGTVFSSSSLSQFATGQDLQSNNYNNLYDNQYFVVWGEDVNYGTSIDFRSDMPDYSTLTQDIGNFTYDVIPATLDTVAYRPEIINVVIKDEAQLTPEIDPEGGTVIDTLANKDDILSIWQSDPNNSDRDMYVDMTFQLDHNEDYESIKYILLSTAFAHEIDPIGSGWSTGYRMAEFPTGDTNNNFRFSLLGSSP</sequence>
<comment type="caution">
    <text evidence="1">The sequence shown here is derived from an EMBL/GenBank/DDBJ whole genome shotgun (WGS) entry which is preliminary data.</text>
</comment>
<organism evidence="1">
    <name type="scientific">marine sediment metagenome</name>
    <dbReference type="NCBI Taxonomy" id="412755"/>
    <lineage>
        <taxon>unclassified sequences</taxon>
        <taxon>metagenomes</taxon>
        <taxon>ecological metagenomes</taxon>
    </lineage>
</organism>
<gene>
    <name evidence="1" type="ORF">LCGC14_2213270</name>
</gene>
<accession>A0A0F9G8Q0</accession>
<name>A0A0F9G8Q0_9ZZZZ</name>
<proteinExistence type="predicted"/>
<protein>
    <submittedName>
        <fullName evidence="1">Uncharacterized protein</fullName>
    </submittedName>
</protein>
<dbReference type="EMBL" id="LAZR01029415">
    <property type="protein sequence ID" value="KKL59642.1"/>
    <property type="molecule type" value="Genomic_DNA"/>
</dbReference>
<feature type="non-terminal residue" evidence="1">
    <location>
        <position position="1"/>
    </location>
</feature>
<reference evidence="1" key="1">
    <citation type="journal article" date="2015" name="Nature">
        <title>Complex archaea that bridge the gap between prokaryotes and eukaryotes.</title>
        <authorList>
            <person name="Spang A."/>
            <person name="Saw J.H."/>
            <person name="Jorgensen S.L."/>
            <person name="Zaremba-Niedzwiedzka K."/>
            <person name="Martijn J."/>
            <person name="Lind A.E."/>
            <person name="van Eijk R."/>
            <person name="Schleper C."/>
            <person name="Guy L."/>
            <person name="Ettema T.J."/>
        </authorList>
    </citation>
    <scope>NUCLEOTIDE SEQUENCE</scope>
</reference>
<evidence type="ECO:0000313" key="1">
    <source>
        <dbReference type="EMBL" id="KKL59642.1"/>
    </source>
</evidence>
<dbReference type="AlphaFoldDB" id="A0A0F9G8Q0"/>